<organism evidence="2 3">
    <name type="scientific">Aspergillus thermomutatus</name>
    <name type="common">Neosartorya pseudofischeri</name>
    <dbReference type="NCBI Taxonomy" id="41047"/>
    <lineage>
        <taxon>Eukaryota</taxon>
        <taxon>Fungi</taxon>
        <taxon>Dikarya</taxon>
        <taxon>Ascomycota</taxon>
        <taxon>Pezizomycotina</taxon>
        <taxon>Eurotiomycetes</taxon>
        <taxon>Eurotiomycetidae</taxon>
        <taxon>Eurotiales</taxon>
        <taxon>Aspergillaceae</taxon>
        <taxon>Aspergillus</taxon>
        <taxon>Aspergillus subgen. Fumigati</taxon>
    </lineage>
</organism>
<sequence>MLVTLLRTIRTAMVAATTVTAAMVAASMVTAVVVFVVTQGDCKCLFRRDGSGQRDESKNGEQLDEVHLAGGEEVIETVAEVEWVLDYLLWLWWSR</sequence>
<dbReference type="EMBL" id="NKHU02000090">
    <property type="protein sequence ID" value="RHZ56259.1"/>
    <property type="molecule type" value="Genomic_DNA"/>
</dbReference>
<evidence type="ECO:0000313" key="2">
    <source>
        <dbReference type="EMBL" id="RHZ56259.1"/>
    </source>
</evidence>
<dbReference type="GeneID" id="38124921"/>
<protein>
    <submittedName>
        <fullName evidence="2">Uncharacterized protein</fullName>
    </submittedName>
</protein>
<dbReference type="VEuPathDB" id="FungiDB:CDV56_102947"/>
<feature type="transmembrane region" description="Helical" evidence="1">
    <location>
        <begin position="12"/>
        <end position="37"/>
    </location>
</feature>
<dbReference type="Proteomes" id="UP000215305">
    <property type="component" value="Unassembled WGS sequence"/>
</dbReference>
<keyword evidence="1" id="KW-0812">Transmembrane</keyword>
<name>A0A397H0Q1_ASPTH</name>
<keyword evidence="1" id="KW-0472">Membrane</keyword>
<gene>
    <name evidence="2" type="ORF">CDV56_102947</name>
</gene>
<proteinExistence type="predicted"/>
<keyword evidence="3" id="KW-1185">Reference proteome</keyword>
<evidence type="ECO:0000313" key="3">
    <source>
        <dbReference type="Proteomes" id="UP000215305"/>
    </source>
</evidence>
<comment type="caution">
    <text evidence="2">The sequence shown here is derived from an EMBL/GenBank/DDBJ whole genome shotgun (WGS) entry which is preliminary data.</text>
</comment>
<dbReference type="AlphaFoldDB" id="A0A397H0Q1"/>
<keyword evidence="1" id="KW-1133">Transmembrane helix</keyword>
<accession>A0A397H0Q1</accession>
<evidence type="ECO:0000256" key="1">
    <source>
        <dbReference type="SAM" id="Phobius"/>
    </source>
</evidence>
<dbReference type="RefSeq" id="XP_026614642.1">
    <property type="nucleotide sequence ID" value="XM_026756566.1"/>
</dbReference>
<reference evidence="2" key="1">
    <citation type="submission" date="2018-08" db="EMBL/GenBank/DDBJ databases">
        <title>Draft genome sequence of azole-resistant Aspergillus thermomutatus (Neosartorya pseudofischeri) strain HMR AF 39, isolated from a human nasal aspirate.</title>
        <authorList>
            <person name="Parent-Michaud M."/>
            <person name="Dufresne P.J."/>
            <person name="Fournier E."/>
            <person name="Martineau C."/>
            <person name="Moreira S."/>
            <person name="Perkins V."/>
            <person name="De Repentigny L."/>
            <person name="Dufresne S.F."/>
        </authorList>
    </citation>
    <scope>NUCLEOTIDE SEQUENCE [LARGE SCALE GENOMIC DNA]</scope>
    <source>
        <strain evidence="2">HMR AF 39</strain>
    </source>
</reference>